<dbReference type="PANTHER" id="PTHR21064:SF5">
    <property type="entry name" value="SLR1880 PROTEIN"/>
    <property type="match status" value="1"/>
</dbReference>
<gene>
    <name evidence="2" type="ORF">IAA66_05855</name>
</gene>
<dbReference type="EMBL" id="DVFI01000089">
    <property type="protein sequence ID" value="HIQ63096.1"/>
    <property type="molecule type" value="Genomic_DNA"/>
</dbReference>
<organism evidence="2 3">
    <name type="scientific">Candidatus Avichristensenella intestinipullorum</name>
    <dbReference type="NCBI Taxonomy" id="2840693"/>
    <lineage>
        <taxon>Bacteria</taxon>
        <taxon>Bacillati</taxon>
        <taxon>Bacillota</taxon>
        <taxon>Clostridia</taxon>
        <taxon>Candidatus Avichristensenella</taxon>
    </lineage>
</organism>
<sequence>MSQAETTIREALAAFDFGGQVVGAVRHGQGHINDTFCVHTQAGDGPCRRFILQRLSSVAFHDPAALMENIVGVTRYLRRMIAEQGGDTERETMTVLPTCSGENYFTDSEGSAWRVYTFVEDTICLQSAETPALFAASARAFGRFQQMLKAYPAETLHETIPRFHDTPNRLALFRAAVEADPLGRAAGVRREIDFVLARAQDCSVAAEALREGKLPLRVTHNDTKLNNVLIDRKSGEGVCVIDLDTVMPGLAIHDFGDSIRFGANHSAEDERDLSKVNFDLSLFAVYTEGFLAGAGGALTEAEITYLPWGAKLMTLECGMRFLTDYLEGDHYFHIRREGHNLDRCRTQFKLVADMEAQWDEMAGVVERCRA</sequence>
<accession>A0A9D1CIG3</accession>
<dbReference type="Pfam" id="PF01636">
    <property type="entry name" value="APH"/>
    <property type="match status" value="1"/>
</dbReference>
<dbReference type="Proteomes" id="UP000886819">
    <property type="component" value="Unassembled WGS sequence"/>
</dbReference>
<dbReference type="InterPro" id="IPR011009">
    <property type="entry name" value="Kinase-like_dom_sf"/>
</dbReference>
<reference evidence="2" key="2">
    <citation type="journal article" date="2021" name="PeerJ">
        <title>Extensive microbial diversity within the chicken gut microbiome revealed by metagenomics and culture.</title>
        <authorList>
            <person name="Gilroy R."/>
            <person name="Ravi A."/>
            <person name="Getino M."/>
            <person name="Pursley I."/>
            <person name="Horton D.L."/>
            <person name="Alikhan N.F."/>
            <person name="Baker D."/>
            <person name="Gharbi K."/>
            <person name="Hall N."/>
            <person name="Watson M."/>
            <person name="Adriaenssens E.M."/>
            <person name="Foster-Nyarko E."/>
            <person name="Jarju S."/>
            <person name="Secka A."/>
            <person name="Antonio M."/>
            <person name="Oren A."/>
            <person name="Chaudhuri R.R."/>
            <person name="La Ragione R."/>
            <person name="Hildebrand F."/>
            <person name="Pallen M.J."/>
        </authorList>
    </citation>
    <scope>NUCLEOTIDE SEQUENCE</scope>
    <source>
        <strain evidence="2">ChiHile30-977</strain>
    </source>
</reference>
<name>A0A9D1CIG3_9FIRM</name>
<dbReference type="PANTHER" id="PTHR21064">
    <property type="entry name" value="AMINOGLYCOSIDE PHOSPHOTRANSFERASE DOMAIN-CONTAINING PROTEIN-RELATED"/>
    <property type="match status" value="1"/>
</dbReference>
<feature type="domain" description="Aminoglycoside phosphotransferase" evidence="1">
    <location>
        <begin position="26"/>
        <end position="266"/>
    </location>
</feature>
<evidence type="ECO:0000313" key="3">
    <source>
        <dbReference type="Proteomes" id="UP000886819"/>
    </source>
</evidence>
<evidence type="ECO:0000313" key="2">
    <source>
        <dbReference type="EMBL" id="HIQ63096.1"/>
    </source>
</evidence>
<dbReference type="SUPFAM" id="SSF56112">
    <property type="entry name" value="Protein kinase-like (PK-like)"/>
    <property type="match status" value="1"/>
</dbReference>
<dbReference type="Gene3D" id="3.90.1200.10">
    <property type="match status" value="1"/>
</dbReference>
<reference evidence="2" key="1">
    <citation type="submission" date="2020-10" db="EMBL/GenBank/DDBJ databases">
        <authorList>
            <person name="Gilroy R."/>
        </authorList>
    </citation>
    <scope>NUCLEOTIDE SEQUENCE</scope>
    <source>
        <strain evidence="2">ChiHile30-977</strain>
    </source>
</reference>
<proteinExistence type="predicted"/>
<evidence type="ECO:0000259" key="1">
    <source>
        <dbReference type="Pfam" id="PF01636"/>
    </source>
</evidence>
<dbReference type="AlphaFoldDB" id="A0A9D1CIG3"/>
<dbReference type="InterPro" id="IPR002575">
    <property type="entry name" value="Aminoglycoside_PTrfase"/>
</dbReference>
<comment type="caution">
    <text evidence="2">The sequence shown here is derived from an EMBL/GenBank/DDBJ whole genome shotgun (WGS) entry which is preliminary data.</text>
</comment>
<dbReference type="InterPro" id="IPR050249">
    <property type="entry name" value="Pseudomonas-type_ThrB"/>
</dbReference>
<protein>
    <submittedName>
        <fullName evidence="2">Aminoglycoside phosphotransferase family protein</fullName>
    </submittedName>
</protein>